<evidence type="ECO:0000256" key="3">
    <source>
        <dbReference type="ARBA" id="ARBA00023242"/>
    </source>
</evidence>
<evidence type="ECO:0000256" key="2">
    <source>
        <dbReference type="ARBA" id="ARBA00010291"/>
    </source>
</evidence>
<comment type="subcellular location">
    <subcellularLocation>
        <location evidence="1">Nucleus</location>
    </subcellularLocation>
</comment>
<dbReference type="KEGG" id="jre:109009149"/>
<dbReference type="GO" id="GO:0019237">
    <property type="term" value="F:centromeric DNA binding"/>
    <property type="evidence" value="ECO:0000318"/>
    <property type="project" value="GO_Central"/>
</dbReference>
<dbReference type="GO" id="GO:0051315">
    <property type="term" value="P:attachment of mitotic spindle microtubules to kinetochore"/>
    <property type="evidence" value="ECO:0000318"/>
    <property type="project" value="GO_Central"/>
</dbReference>
<dbReference type="GO" id="GO:0051455">
    <property type="term" value="P:spindle attachment to meiosis I kinetochore"/>
    <property type="evidence" value="ECO:0000318"/>
    <property type="project" value="GO_Central"/>
</dbReference>
<dbReference type="Proteomes" id="UP000235220">
    <property type="component" value="Chromosome 12"/>
</dbReference>
<dbReference type="FunCoup" id="A0A2I4GME6">
    <property type="interactions" value="1763"/>
</dbReference>
<sequence>MVAEYRSPDPLDPLSAYSGLSLFPRTFGVAPEPLKSHEPDSDLDAIHNRLKTMALKSPSKLLAQAKTITVDASVLLNSEIAKCEEKKAGAAKDKESLQERRPALGRKRARFSIKPDITQPAVILEPNLDIDQLKDPEEFFSAYERLENATRELQKQIGGMSMDFDQRNRSTTARQRRPGILGRSVRYKHRYSSVNSENNENVVTSQETFESGIVSPLNVISQCENGQNLALQERELAGSMDEPENKVSQILDELLSGNFEDLEGDAAVSLLQKRLQIKPIDLEKLTLPDLQGFQKTDAKSSRKNMPKPRNALMDIGNLLKGISSETPMKMIHEAESSVHHRASPTPPRSPFSPLSLLQRRLLQSKPSSDPFSVPDFGEGDIATAKTGSPEVAIGDFTCTSQTVVQGKSSRLSVGVDISSSGTCVGILDNVGGTNMDNEVIDEQFSEHDADIYPHSNGSNNLEEKVEDMLGTVEVVASQKPNRIMADSNQSSPLVIEDSAVHGLYRASNNIPEQQKEESAKVSLNEHIEVKSRQPKEHKRKKLSHRQSLAGAGLLWKSGVRRSTRIRTRPLEYWKGERLLYGRIHESLATVIGLKYASPTKEGGEPTLKVKSYVSDEYKELVELAALH</sequence>
<evidence type="ECO:0000256" key="1">
    <source>
        <dbReference type="ARBA" id="ARBA00004123"/>
    </source>
</evidence>
<name>A0A2I4GME6_JUGRE</name>
<dbReference type="PANTHER" id="PTHR16684">
    <property type="entry name" value="CENTROMERE PROTEIN C"/>
    <property type="match status" value="1"/>
</dbReference>
<dbReference type="OrthoDB" id="1939643at2759"/>
<dbReference type="PANTHER" id="PTHR16684:SF11">
    <property type="entry name" value="CENTROMERE PROTEIN C"/>
    <property type="match status" value="1"/>
</dbReference>
<dbReference type="GO" id="GO:0005634">
    <property type="term" value="C:nucleus"/>
    <property type="evidence" value="ECO:0007669"/>
    <property type="project" value="UniProtKB-SubCell"/>
</dbReference>
<evidence type="ECO:0000313" key="5">
    <source>
        <dbReference type="RefSeq" id="XP_018845072.2"/>
    </source>
</evidence>
<dbReference type="AlphaFoldDB" id="A0A2I4GME6"/>
<dbReference type="GO" id="GO:0000776">
    <property type="term" value="C:kinetochore"/>
    <property type="evidence" value="ECO:0007669"/>
    <property type="project" value="InterPro"/>
</dbReference>
<proteinExistence type="inferred from homology"/>
<evidence type="ECO:0000313" key="4">
    <source>
        <dbReference type="Proteomes" id="UP000235220"/>
    </source>
</evidence>
<dbReference type="GO" id="GO:0051382">
    <property type="term" value="P:kinetochore assembly"/>
    <property type="evidence" value="ECO:0000318"/>
    <property type="project" value="GO_Central"/>
</dbReference>
<protein>
    <submittedName>
        <fullName evidence="5">Centromere protein C isoform X1</fullName>
    </submittedName>
</protein>
<reference evidence="5" key="1">
    <citation type="submission" date="2025-08" db="UniProtKB">
        <authorList>
            <consortium name="RefSeq"/>
        </authorList>
    </citation>
    <scope>IDENTIFICATION</scope>
    <source>
        <tissue evidence="5">Leaves</tissue>
    </source>
</reference>
<dbReference type="InterPro" id="IPR028386">
    <property type="entry name" value="CENP-C/Mif2/cnp3"/>
</dbReference>
<accession>A0A2I4GME6</accession>
<gene>
    <name evidence="5" type="primary">LOC109009149</name>
</gene>
<dbReference type="STRING" id="51240.A0A2I4GME6"/>
<dbReference type="GeneID" id="109009149"/>
<comment type="similarity">
    <text evidence="2">Belongs to the CENP-C/MIF2 family.</text>
</comment>
<dbReference type="InParanoid" id="A0A2I4GME6"/>
<keyword evidence="4" id="KW-1185">Reference proteome</keyword>
<organism evidence="4 5">
    <name type="scientific">Juglans regia</name>
    <name type="common">English walnut</name>
    <dbReference type="NCBI Taxonomy" id="51240"/>
    <lineage>
        <taxon>Eukaryota</taxon>
        <taxon>Viridiplantae</taxon>
        <taxon>Streptophyta</taxon>
        <taxon>Embryophyta</taxon>
        <taxon>Tracheophyta</taxon>
        <taxon>Spermatophyta</taxon>
        <taxon>Magnoliopsida</taxon>
        <taxon>eudicotyledons</taxon>
        <taxon>Gunneridae</taxon>
        <taxon>Pentapetalae</taxon>
        <taxon>rosids</taxon>
        <taxon>fabids</taxon>
        <taxon>Fagales</taxon>
        <taxon>Juglandaceae</taxon>
        <taxon>Juglans</taxon>
    </lineage>
</organism>
<dbReference type="RefSeq" id="XP_018845072.2">
    <property type="nucleotide sequence ID" value="XM_018989527.2"/>
</dbReference>
<keyword evidence="3" id="KW-0539">Nucleus</keyword>